<sequence length="92" mass="9527">MPNLMAKSSSSTFLALAVALLLMSQALPAAHCARSDGSPTMRALLPAMKAKGGRFGAASQQRAPVRSDNSWTTSTNPGPSPGRGHPGSNRHE</sequence>
<evidence type="ECO:0008006" key="5">
    <source>
        <dbReference type="Google" id="ProtNLM"/>
    </source>
</evidence>
<evidence type="ECO:0000256" key="2">
    <source>
        <dbReference type="SAM" id="SignalP"/>
    </source>
</evidence>
<feature type="signal peptide" evidence="2">
    <location>
        <begin position="1"/>
        <end position="32"/>
    </location>
</feature>
<evidence type="ECO:0000313" key="3">
    <source>
        <dbReference type="EMBL" id="CAL4956980.1"/>
    </source>
</evidence>
<proteinExistence type="predicted"/>
<reference evidence="4" key="1">
    <citation type="submission" date="2024-06" db="EMBL/GenBank/DDBJ databases">
        <authorList>
            <person name="Ryan C."/>
        </authorList>
    </citation>
    <scope>NUCLEOTIDE SEQUENCE [LARGE SCALE GENOMIC DNA]</scope>
</reference>
<dbReference type="Proteomes" id="UP001497457">
    <property type="component" value="Chromosome 18b"/>
</dbReference>
<feature type="compositionally biased region" description="Low complexity" evidence="1">
    <location>
        <begin position="82"/>
        <end position="92"/>
    </location>
</feature>
<keyword evidence="2" id="KW-0732">Signal</keyword>
<accession>A0ABC8Z8Z2</accession>
<evidence type="ECO:0000256" key="1">
    <source>
        <dbReference type="SAM" id="MobiDB-lite"/>
    </source>
</evidence>
<evidence type="ECO:0000313" key="4">
    <source>
        <dbReference type="Proteomes" id="UP001497457"/>
    </source>
</evidence>
<gene>
    <name evidence="3" type="ORF">URODEC1_LOCUS42269</name>
</gene>
<dbReference type="AlphaFoldDB" id="A0ABC8Z8Z2"/>
<reference evidence="3 4" key="2">
    <citation type="submission" date="2024-10" db="EMBL/GenBank/DDBJ databases">
        <authorList>
            <person name="Ryan C."/>
        </authorList>
    </citation>
    <scope>NUCLEOTIDE SEQUENCE [LARGE SCALE GENOMIC DNA]</scope>
</reference>
<organism evidence="3 4">
    <name type="scientific">Urochloa decumbens</name>
    <dbReference type="NCBI Taxonomy" id="240449"/>
    <lineage>
        <taxon>Eukaryota</taxon>
        <taxon>Viridiplantae</taxon>
        <taxon>Streptophyta</taxon>
        <taxon>Embryophyta</taxon>
        <taxon>Tracheophyta</taxon>
        <taxon>Spermatophyta</taxon>
        <taxon>Magnoliopsida</taxon>
        <taxon>Liliopsida</taxon>
        <taxon>Poales</taxon>
        <taxon>Poaceae</taxon>
        <taxon>PACMAD clade</taxon>
        <taxon>Panicoideae</taxon>
        <taxon>Panicodae</taxon>
        <taxon>Paniceae</taxon>
        <taxon>Melinidinae</taxon>
        <taxon>Urochloa</taxon>
    </lineage>
</organism>
<feature type="region of interest" description="Disordered" evidence="1">
    <location>
        <begin position="51"/>
        <end position="92"/>
    </location>
</feature>
<feature type="chain" id="PRO_5044871559" description="Secreted protein" evidence="2">
    <location>
        <begin position="33"/>
        <end position="92"/>
    </location>
</feature>
<protein>
    <recommendedName>
        <fullName evidence="5">Secreted protein</fullName>
    </recommendedName>
</protein>
<dbReference type="EMBL" id="OZ075128">
    <property type="protein sequence ID" value="CAL4956980.1"/>
    <property type="molecule type" value="Genomic_DNA"/>
</dbReference>
<feature type="compositionally biased region" description="Polar residues" evidence="1">
    <location>
        <begin position="58"/>
        <end position="75"/>
    </location>
</feature>
<keyword evidence="4" id="KW-1185">Reference proteome</keyword>
<name>A0ABC8Z8Z2_9POAL</name>